<evidence type="ECO:0000313" key="4">
    <source>
        <dbReference type="Proteomes" id="UP000823674"/>
    </source>
</evidence>
<dbReference type="Proteomes" id="UP000823674">
    <property type="component" value="Chromosome A07"/>
</dbReference>
<accession>A0ABQ7MIL6</accession>
<evidence type="ECO:0000313" key="2">
    <source>
        <dbReference type="EMBL" id="KAG5380709.1"/>
    </source>
</evidence>
<feature type="compositionally biased region" description="Basic and acidic residues" evidence="1">
    <location>
        <begin position="79"/>
        <end position="93"/>
    </location>
</feature>
<name>A0ABQ7MIL6_BRACM</name>
<dbReference type="Proteomes" id="UP000823674">
    <property type="component" value="Chromosome A05"/>
</dbReference>
<dbReference type="EMBL" id="JADBGQ010000009">
    <property type="protein sequence ID" value="KAG5380709.1"/>
    <property type="molecule type" value="Genomic_DNA"/>
</dbReference>
<feature type="compositionally biased region" description="Polar residues" evidence="1">
    <location>
        <begin position="94"/>
        <end position="105"/>
    </location>
</feature>
<protein>
    <recommendedName>
        <fullName evidence="5">BURP domain-containing protein</fullName>
    </recommendedName>
</protein>
<evidence type="ECO:0000313" key="3">
    <source>
        <dbReference type="EMBL" id="KAG5397751.1"/>
    </source>
</evidence>
<sequence>MVHHYQPTEQQPVFLPFQNKLPQKNEFVSLSKCFDNMMKHDPSTQMVEDKVCMSNPIYDLISRLILFVSYMSEEDLKKYPSRKNEEPELKDQETSITSGCAVTFV</sequence>
<keyword evidence="4" id="KW-1185">Reference proteome</keyword>
<dbReference type="EMBL" id="JADBGQ010000005">
    <property type="protein sequence ID" value="KAG5397751.1"/>
    <property type="molecule type" value="Genomic_DNA"/>
</dbReference>
<gene>
    <name evidence="3" type="primary">A05g506370.1_BraROA</name>
    <name evidence="2" type="synonym">A07g508630.1_BraROA</name>
    <name evidence="3" type="ORF">IGI04_019565</name>
    <name evidence="2" type="ORF">IGI04_028551</name>
</gene>
<organism evidence="3 4">
    <name type="scientific">Brassica rapa subsp. trilocularis</name>
    <dbReference type="NCBI Taxonomy" id="1813537"/>
    <lineage>
        <taxon>Eukaryota</taxon>
        <taxon>Viridiplantae</taxon>
        <taxon>Streptophyta</taxon>
        <taxon>Embryophyta</taxon>
        <taxon>Tracheophyta</taxon>
        <taxon>Spermatophyta</taxon>
        <taxon>Magnoliopsida</taxon>
        <taxon>eudicotyledons</taxon>
        <taxon>Gunneridae</taxon>
        <taxon>Pentapetalae</taxon>
        <taxon>rosids</taxon>
        <taxon>malvids</taxon>
        <taxon>Brassicales</taxon>
        <taxon>Brassicaceae</taxon>
        <taxon>Brassiceae</taxon>
        <taxon>Brassica</taxon>
    </lineage>
</organism>
<proteinExistence type="predicted"/>
<evidence type="ECO:0000256" key="1">
    <source>
        <dbReference type="SAM" id="MobiDB-lite"/>
    </source>
</evidence>
<reference evidence="3 4" key="1">
    <citation type="submission" date="2021-03" db="EMBL/GenBank/DDBJ databases">
        <authorList>
            <person name="King G.J."/>
            <person name="Bancroft I."/>
            <person name="Baten A."/>
            <person name="Bloomfield J."/>
            <person name="Borpatragohain P."/>
            <person name="He Z."/>
            <person name="Irish N."/>
            <person name="Irwin J."/>
            <person name="Liu K."/>
            <person name="Mauleon R.P."/>
            <person name="Moore J."/>
            <person name="Morris R."/>
            <person name="Ostergaard L."/>
            <person name="Wang B."/>
            <person name="Wells R."/>
        </authorList>
    </citation>
    <scope>NUCLEOTIDE SEQUENCE [LARGE SCALE GENOMIC DNA]</scope>
    <source>
        <strain evidence="3">R-o-18</strain>
        <tissue evidence="3">Leaf</tissue>
    </source>
</reference>
<comment type="caution">
    <text evidence="3">The sequence shown here is derived from an EMBL/GenBank/DDBJ whole genome shotgun (WGS) entry which is preliminary data.</text>
</comment>
<evidence type="ECO:0008006" key="5">
    <source>
        <dbReference type="Google" id="ProtNLM"/>
    </source>
</evidence>
<feature type="region of interest" description="Disordered" evidence="1">
    <location>
        <begin position="79"/>
        <end position="105"/>
    </location>
</feature>